<name>A0ABP5C5P8_9ACTN</name>
<comment type="caution">
    <text evidence="2">The sequence shown here is derived from an EMBL/GenBank/DDBJ whole genome shotgun (WGS) entry which is preliminary data.</text>
</comment>
<evidence type="ECO:0000313" key="3">
    <source>
        <dbReference type="Proteomes" id="UP001499854"/>
    </source>
</evidence>
<gene>
    <name evidence="2" type="ORF">GCM10009838_12980</name>
</gene>
<feature type="transmembrane region" description="Helical" evidence="1">
    <location>
        <begin position="169"/>
        <end position="193"/>
    </location>
</feature>
<dbReference type="Proteomes" id="UP001499854">
    <property type="component" value="Unassembled WGS sequence"/>
</dbReference>
<reference evidence="3" key="1">
    <citation type="journal article" date="2019" name="Int. J. Syst. Evol. Microbiol.">
        <title>The Global Catalogue of Microorganisms (GCM) 10K type strain sequencing project: providing services to taxonomists for standard genome sequencing and annotation.</title>
        <authorList>
            <consortium name="The Broad Institute Genomics Platform"/>
            <consortium name="The Broad Institute Genome Sequencing Center for Infectious Disease"/>
            <person name="Wu L."/>
            <person name="Ma J."/>
        </authorList>
    </citation>
    <scope>NUCLEOTIDE SEQUENCE [LARGE SCALE GENOMIC DNA]</scope>
    <source>
        <strain evidence="3">JCM 16013</strain>
    </source>
</reference>
<accession>A0ABP5C5P8</accession>
<protein>
    <recommendedName>
        <fullName evidence="4">Integral membrane protein</fullName>
    </recommendedName>
</protein>
<dbReference type="EMBL" id="BAAAQM010000005">
    <property type="protein sequence ID" value="GAA1958291.1"/>
    <property type="molecule type" value="Genomic_DNA"/>
</dbReference>
<evidence type="ECO:0000256" key="1">
    <source>
        <dbReference type="SAM" id="Phobius"/>
    </source>
</evidence>
<dbReference type="RefSeq" id="WP_344656003.1">
    <property type="nucleotide sequence ID" value="NZ_BAAAQM010000005.1"/>
</dbReference>
<proteinExistence type="predicted"/>
<organism evidence="2 3">
    <name type="scientific">Catenulispora subtropica</name>
    <dbReference type="NCBI Taxonomy" id="450798"/>
    <lineage>
        <taxon>Bacteria</taxon>
        <taxon>Bacillati</taxon>
        <taxon>Actinomycetota</taxon>
        <taxon>Actinomycetes</taxon>
        <taxon>Catenulisporales</taxon>
        <taxon>Catenulisporaceae</taxon>
        <taxon>Catenulispora</taxon>
    </lineage>
</organism>
<keyword evidence="1" id="KW-0472">Membrane</keyword>
<evidence type="ECO:0008006" key="4">
    <source>
        <dbReference type="Google" id="ProtNLM"/>
    </source>
</evidence>
<keyword evidence="1" id="KW-0812">Transmembrane</keyword>
<sequence>MATAQTITAVVDSRPEARHPGYVPGTPRWARIAAHAVPLAVLPSSIWRILMTAGLAGVGHTSTGNAEAHAGDWIYVVFLSTISEGFALLTLGLVKPWGEVVPRRLPLLGGRRIPVKAAVIPACVGAGVLALVAVYFFVNMTVLHWHFSPAVGDKGTPQSHLEVSGWSRVLFTACYLPAIAWPVLVVACTVAYYRRRTRHQ</sequence>
<evidence type="ECO:0000313" key="2">
    <source>
        <dbReference type="EMBL" id="GAA1958291.1"/>
    </source>
</evidence>
<keyword evidence="3" id="KW-1185">Reference proteome</keyword>
<feature type="transmembrane region" description="Helical" evidence="1">
    <location>
        <begin position="115"/>
        <end position="138"/>
    </location>
</feature>
<feature type="transmembrane region" description="Helical" evidence="1">
    <location>
        <begin position="73"/>
        <end position="94"/>
    </location>
</feature>
<keyword evidence="1" id="KW-1133">Transmembrane helix</keyword>